<dbReference type="InterPro" id="IPR022803">
    <property type="entry name" value="Ribosomal_uL5_dom_sf"/>
</dbReference>
<evidence type="ECO:0000256" key="4">
    <source>
        <dbReference type="ARBA" id="ARBA00035245"/>
    </source>
</evidence>
<feature type="region of interest" description="Disordered" evidence="6">
    <location>
        <begin position="480"/>
        <end position="572"/>
    </location>
</feature>
<dbReference type="InterPro" id="IPR002132">
    <property type="entry name" value="Ribosomal_uL5"/>
</dbReference>
<dbReference type="AlphaFoldDB" id="W6UQY8"/>
<dbReference type="GO" id="GO:0006412">
    <property type="term" value="P:translation"/>
    <property type="evidence" value="ECO:0007669"/>
    <property type="project" value="InterPro"/>
</dbReference>
<feature type="region of interest" description="Disordered" evidence="6">
    <location>
        <begin position="702"/>
        <end position="722"/>
    </location>
</feature>
<name>W6UQY8_ECHGR</name>
<feature type="domain" description="Large ribosomal subunit protein uL5 C-terminal" evidence="8">
    <location>
        <begin position="69"/>
        <end position="147"/>
    </location>
</feature>
<dbReference type="EMBL" id="APAU02000142">
    <property type="protein sequence ID" value="EUB55834.1"/>
    <property type="molecule type" value="Genomic_DNA"/>
</dbReference>
<feature type="region of interest" description="Disordered" evidence="6">
    <location>
        <begin position="752"/>
        <end position="790"/>
    </location>
</feature>
<dbReference type="Proteomes" id="UP000019149">
    <property type="component" value="Unassembled WGS sequence"/>
</dbReference>
<feature type="region of interest" description="Disordered" evidence="6">
    <location>
        <begin position="827"/>
        <end position="857"/>
    </location>
</feature>
<feature type="compositionally biased region" description="Basic residues" evidence="6">
    <location>
        <begin position="505"/>
        <end position="517"/>
    </location>
</feature>
<dbReference type="SUPFAM" id="SSF55282">
    <property type="entry name" value="RL5-like"/>
    <property type="match status" value="1"/>
</dbReference>
<evidence type="ECO:0000256" key="5">
    <source>
        <dbReference type="ARBA" id="ARBA00035322"/>
    </source>
</evidence>
<protein>
    <recommendedName>
        <fullName evidence="4">Large ribosomal subunit protein uL5</fullName>
    </recommendedName>
    <alternativeName>
        <fullName evidence="5">60S ribosomal protein L11</fullName>
    </alternativeName>
</protein>
<dbReference type="NCBIfam" id="NF003258">
    <property type="entry name" value="PRK04219.1"/>
    <property type="match status" value="1"/>
</dbReference>
<feature type="compositionally biased region" description="Low complexity" evidence="6">
    <location>
        <begin position="1007"/>
        <end position="1022"/>
    </location>
</feature>
<feature type="region of interest" description="Disordered" evidence="6">
    <location>
        <begin position="621"/>
        <end position="642"/>
    </location>
</feature>
<accession>W6UQY8</accession>
<evidence type="ECO:0000313" key="9">
    <source>
        <dbReference type="EMBL" id="EUB55834.1"/>
    </source>
</evidence>
<dbReference type="InterPro" id="IPR031310">
    <property type="entry name" value="Ribosomal_uL5_N"/>
</dbReference>
<dbReference type="InterPro" id="IPR031309">
    <property type="entry name" value="Ribosomal_uL5_C"/>
</dbReference>
<evidence type="ECO:0000256" key="6">
    <source>
        <dbReference type="SAM" id="MobiDB-lite"/>
    </source>
</evidence>
<dbReference type="OMA" id="SHTGREY"/>
<dbReference type="Pfam" id="PF00673">
    <property type="entry name" value="Ribosomal_L5_C"/>
    <property type="match status" value="1"/>
</dbReference>
<feature type="region of interest" description="Disordered" evidence="6">
    <location>
        <begin position="1007"/>
        <end position="1087"/>
    </location>
</feature>
<feature type="compositionally biased region" description="Polar residues" evidence="6">
    <location>
        <begin position="457"/>
        <end position="475"/>
    </location>
</feature>
<feature type="compositionally biased region" description="Low complexity" evidence="6">
    <location>
        <begin position="753"/>
        <end position="768"/>
    </location>
</feature>
<dbReference type="GO" id="GO:1990904">
    <property type="term" value="C:ribonucleoprotein complex"/>
    <property type="evidence" value="ECO:0007669"/>
    <property type="project" value="UniProtKB-KW"/>
</dbReference>
<evidence type="ECO:0000256" key="3">
    <source>
        <dbReference type="ARBA" id="ARBA00023274"/>
    </source>
</evidence>
<dbReference type="GO" id="GO:0003735">
    <property type="term" value="F:structural constituent of ribosome"/>
    <property type="evidence" value="ECO:0007669"/>
    <property type="project" value="InterPro"/>
</dbReference>
<dbReference type="FunFam" id="3.30.1440.10:FF:000002">
    <property type="entry name" value="60S ribosomal protein L11"/>
    <property type="match status" value="1"/>
</dbReference>
<feature type="compositionally biased region" description="Basic residues" evidence="6">
    <location>
        <begin position="1077"/>
        <end position="1087"/>
    </location>
</feature>
<comment type="caution">
    <text evidence="9">The sequence shown here is derived from an EMBL/GenBank/DDBJ whole genome shotgun (WGS) entry which is preliminary data.</text>
</comment>
<dbReference type="KEGG" id="egl:EGR_09308"/>
<dbReference type="Gene3D" id="3.30.1440.10">
    <property type="match status" value="1"/>
</dbReference>
<dbReference type="Pfam" id="PF00281">
    <property type="entry name" value="Ribosomal_L5"/>
    <property type="match status" value="1"/>
</dbReference>
<evidence type="ECO:0000256" key="2">
    <source>
        <dbReference type="ARBA" id="ARBA00022980"/>
    </source>
</evidence>
<dbReference type="PANTHER" id="PTHR11994">
    <property type="entry name" value="60S RIBOSOMAL PROTEIN L11-RELATED"/>
    <property type="match status" value="1"/>
</dbReference>
<keyword evidence="2 9" id="KW-0689">Ribosomal protein</keyword>
<organism evidence="9 10">
    <name type="scientific">Echinococcus granulosus</name>
    <name type="common">Hydatid tapeworm</name>
    <dbReference type="NCBI Taxonomy" id="6210"/>
    <lineage>
        <taxon>Eukaryota</taxon>
        <taxon>Metazoa</taxon>
        <taxon>Spiralia</taxon>
        <taxon>Lophotrochozoa</taxon>
        <taxon>Platyhelminthes</taxon>
        <taxon>Cestoda</taxon>
        <taxon>Eucestoda</taxon>
        <taxon>Cyclophyllidea</taxon>
        <taxon>Taeniidae</taxon>
        <taxon>Echinococcus</taxon>
        <taxon>Echinococcus granulosus group</taxon>
    </lineage>
</organism>
<proteinExistence type="inferred from homology"/>
<dbReference type="OrthoDB" id="6249499at2759"/>
<feature type="region of interest" description="Disordered" evidence="6">
    <location>
        <begin position="456"/>
        <end position="475"/>
    </location>
</feature>
<dbReference type="GeneID" id="36345023"/>
<feature type="compositionally biased region" description="Basic and acidic residues" evidence="6">
    <location>
        <begin position="1062"/>
        <end position="1076"/>
    </location>
</feature>
<evidence type="ECO:0000313" key="10">
    <source>
        <dbReference type="Proteomes" id="UP000019149"/>
    </source>
</evidence>
<sequence length="1087" mass="117422">MHIKKKPKCENNPMRDIRIQKLCLNICVGESGDRLTRAAKVLEQLTDQQPVFSKARLTVRTFGIRRNEKIAVHCTVRGAKAEEILERGLKVKEYELPKSSFSAMGHFGFGLTEHIDLGLKYDPSIGIYGMDFYVILGRAGQRAAMRLKNRNQASRHSGGGHEMVPKQGRSLIFGWTLPLIELRCALPVADAKLSPALGCRMMAIGPSRPAHQVVWLGAFHALWHVRASCLPRSAFVRETWGLTLRQVGYSGWSPALVLHPGSAFTEGEARRFCGLTTAVNLSIEMAEVGFEDPAVVRLYNSLVNTSANDPYEDAIRFLEFVRASKDTDGCPARLRLDAPTLISAGAKPQVIERQFASTHGKTLAQIYMDIGLEPPSCLPQLDEADDDNSDDDKVIDDSSSFPALNLEDPVTLVQRLKASPGKMLSPKSAKISARNSLPRALFTDSIVFSSGEGASWLSASQTSPEGSSIASTSYLQSTSHTGREYVTRSKSGTPAPHLVLMPASKCKKSRRKARTPIKRGPGQHSRSPMVGTDSRSRRRRIPSGSHGGSGRRKLLHRSVTETPNPKMSHPRWERARMAAAEKTKGRLVIVAESPLKPSEPGAVMSSPLRRLRRASSLLNFRRSDLSGGDSGGGASSAASTSRLSVKAELWQRRQMEEEASLSQFSGGESNLSQSVASVASMASPQFRRRTSNLMANLISLRSPQSSAKSATKPALSSAVSSPPVLNLSRLKSEFSQPRPPLVPLKDLFQDLDAPSSATTSTPSKSVKTPAKRPPSTGATPKRRKTGPRGPVAVVVEVPTSPHIFDEATMFPGEGEFFQRTATDLQRRTQPLGGGDSHTTPRKCVSRPPSASGGGDKKLQSIAAKRVGEVTPSRLRNPLIPSGNTRSVMRSEAFGEQPVVGGGGPYTTPRKRVLCLHSPGGGGGGGGGNNNKESQLTAEEEEGGNAISSHFLDPFSPAANTCSALQSEAFEWSPSTPSTSGGMGRSILSPHQVTTRRITPRKGLFCPTASPLRALSPSAPSTSGAKGRGILSPCQVTTRRTTPRKGLFRPTETPTPPPPRAQDNAERQNEEATDLPKMRLRPRRSLFR</sequence>
<evidence type="ECO:0000259" key="8">
    <source>
        <dbReference type="Pfam" id="PF00673"/>
    </source>
</evidence>
<evidence type="ECO:0000259" key="7">
    <source>
        <dbReference type="Pfam" id="PF00281"/>
    </source>
</evidence>
<keyword evidence="3" id="KW-0687">Ribonucleoprotein</keyword>
<dbReference type="STRING" id="6210.W6UQY8"/>
<dbReference type="CTD" id="36345023"/>
<reference evidence="9 10" key="1">
    <citation type="journal article" date="2013" name="Nat. Genet.">
        <title>The genome of the hydatid tapeworm Echinococcus granulosus.</title>
        <authorList>
            <person name="Zheng H."/>
            <person name="Zhang W."/>
            <person name="Zhang L."/>
            <person name="Zhang Z."/>
            <person name="Li J."/>
            <person name="Lu G."/>
            <person name="Zhu Y."/>
            <person name="Wang Y."/>
            <person name="Huang Y."/>
            <person name="Liu J."/>
            <person name="Kang H."/>
            <person name="Chen J."/>
            <person name="Wang L."/>
            <person name="Chen A."/>
            <person name="Yu S."/>
            <person name="Gao Z."/>
            <person name="Jin L."/>
            <person name="Gu W."/>
            <person name="Wang Z."/>
            <person name="Zhao L."/>
            <person name="Shi B."/>
            <person name="Wen H."/>
            <person name="Lin R."/>
            <person name="Jones M.K."/>
            <person name="Brejova B."/>
            <person name="Vinar T."/>
            <person name="Zhao G."/>
            <person name="McManus D.P."/>
            <person name="Chen Z."/>
            <person name="Zhou Y."/>
            <person name="Wang S."/>
        </authorList>
    </citation>
    <scope>NUCLEOTIDE SEQUENCE [LARGE SCALE GENOMIC DNA]</scope>
</reference>
<feature type="region of interest" description="Disordered" evidence="6">
    <location>
        <begin position="377"/>
        <end position="400"/>
    </location>
</feature>
<dbReference type="RefSeq" id="XP_024347030.1">
    <property type="nucleotide sequence ID" value="XM_024498557.1"/>
</dbReference>
<feature type="domain" description="Large ribosomal subunit protein uL5 N-terminal" evidence="7">
    <location>
        <begin position="12"/>
        <end position="65"/>
    </location>
</feature>
<comment type="similarity">
    <text evidence="1">Belongs to the universal ribosomal protein uL5 family.</text>
</comment>
<gene>
    <name evidence="9" type="ORF">EGR_09308</name>
</gene>
<evidence type="ECO:0000256" key="1">
    <source>
        <dbReference type="ARBA" id="ARBA00008553"/>
    </source>
</evidence>
<dbReference type="InterPro" id="IPR057266">
    <property type="entry name" value="Ribosomal_uL5_euk/arc-type"/>
</dbReference>
<feature type="compositionally biased region" description="Low complexity" evidence="6">
    <location>
        <begin position="713"/>
        <end position="722"/>
    </location>
</feature>
<keyword evidence="10" id="KW-1185">Reference proteome</keyword>
<dbReference type="GO" id="GO:0005840">
    <property type="term" value="C:ribosome"/>
    <property type="evidence" value="ECO:0007669"/>
    <property type="project" value="UniProtKB-KW"/>
</dbReference>